<reference evidence="1 2" key="1">
    <citation type="submission" date="2001-06" db="EMBL/GenBank/DDBJ databases">
        <title>Genome organization of temperate Myxococcus phage Mx8.</title>
        <authorList>
            <person name="Youderian P."/>
            <person name="Walthers D."/>
            <person name="Salmi D."/>
            <person name="Magrini V."/>
            <person name="Hartzell P.L."/>
        </authorList>
    </citation>
    <scope>NUCLEOTIDE SEQUENCE [LARGE SCALE GENOMIC DNA]</scope>
</reference>
<dbReference type="KEGG" id="vg:921727"/>
<accession>Q94MR8</accession>
<organism evidence="1 2">
    <name type="scientific">Myxococcus phage Mx8</name>
    <dbReference type="NCBI Taxonomy" id="49964"/>
    <lineage>
        <taxon>Viruses</taxon>
        <taxon>Duplodnaviria</taxon>
        <taxon>Heunggongvirae</taxon>
        <taxon>Uroviricota</taxon>
        <taxon>Caudoviricetes</taxon>
        <taxon>Myxoctovirus</taxon>
        <taxon>Myxoctovirus Mx8</taxon>
    </lineage>
</organism>
<dbReference type="GeneID" id="921727"/>
<proteinExistence type="predicted"/>
<dbReference type="RefSeq" id="NP_203465.1">
    <property type="nucleotide sequence ID" value="NC_003085.1"/>
</dbReference>
<evidence type="ECO:0000313" key="2">
    <source>
        <dbReference type="Proteomes" id="UP000002093"/>
    </source>
</evidence>
<dbReference type="InterPro" id="IPR056209">
    <property type="entry name" value="SU10_adaptor"/>
</dbReference>
<dbReference type="EMBL" id="AF396866">
    <property type="protein sequence ID" value="AAK94386.1"/>
    <property type="molecule type" value="Genomic_DNA"/>
</dbReference>
<protein>
    <submittedName>
        <fullName evidence="1">p51</fullName>
    </submittedName>
</protein>
<dbReference type="Pfam" id="PF24175">
    <property type="entry name" value="SU10_adaptor"/>
    <property type="match status" value="1"/>
</dbReference>
<keyword evidence="2" id="KW-1185">Reference proteome</keyword>
<dbReference type="Proteomes" id="UP000002093">
    <property type="component" value="Segment"/>
</dbReference>
<sequence>MAWDTAASIINDAAVELGLLATDVADPYASADVNLVQLCRLLKSLGQDMVRDYQWTHLQQQWTFATQVGLANYEMPPDYNRFVDQTGWNRTQRMPLLGPLSAQGWQLLQVLTSAGTVDVMYRLVGGEFVLHPTPESVADIAYEYVSSHWVGTGGSETPNADAPESGGDTLFFDRRLLVCGLKLRWQRAKGFDSTACQDDYDKALERAQGGDGAAPVLSLNRRPFATNRMLDCANVPETGFGQ</sequence>
<name>Q94MR8_9CAUD</name>
<evidence type="ECO:0000313" key="1">
    <source>
        <dbReference type="EMBL" id="AAK94386.1"/>
    </source>
</evidence>